<feature type="region of interest" description="Disordered" evidence="1">
    <location>
        <begin position="1"/>
        <end position="25"/>
    </location>
</feature>
<protein>
    <submittedName>
        <fullName evidence="2">Uncharacterized protein</fullName>
    </submittedName>
</protein>
<dbReference type="AlphaFoldDB" id="A0A401STF8"/>
<keyword evidence="3" id="KW-1185">Reference proteome</keyword>
<sequence>MSRKRQTEHRRQDLPAESTGVIPETRATIPIAVLSRRRRQGQELGCSSPPWDCCRNSGDRQVFYAFRGFPLRQSSPTPVTSEAPPLPGQFRNAETPGFPPRHAPLPFPPIVCLPIHQE</sequence>
<feature type="region of interest" description="Disordered" evidence="1">
    <location>
        <begin position="73"/>
        <end position="101"/>
    </location>
</feature>
<dbReference type="Proteomes" id="UP000287033">
    <property type="component" value="Unassembled WGS sequence"/>
</dbReference>
<evidence type="ECO:0000256" key="1">
    <source>
        <dbReference type="SAM" id="MobiDB-lite"/>
    </source>
</evidence>
<name>A0A401STF8_CHIPU</name>
<comment type="caution">
    <text evidence="2">The sequence shown here is derived from an EMBL/GenBank/DDBJ whole genome shotgun (WGS) entry which is preliminary data.</text>
</comment>
<dbReference type="EMBL" id="BEZZ01000537">
    <property type="protein sequence ID" value="GCC33653.1"/>
    <property type="molecule type" value="Genomic_DNA"/>
</dbReference>
<evidence type="ECO:0000313" key="2">
    <source>
        <dbReference type="EMBL" id="GCC33653.1"/>
    </source>
</evidence>
<gene>
    <name evidence="2" type="ORF">chiPu_0012123</name>
</gene>
<organism evidence="2 3">
    <name type="scientific">Chiloscyllium punctatum</name>
    <name type="common">Brownbanded bambooshark</name>
    <name type="synonym">Hemiscyllium punctatum</name>
    <dbReference type="NCBI Taxonomy" id="137246"/>
    <lineage>
        <taxon>Eukaryota</taxon>
        <taxon>Metazoa</taxon>
        <taxon>Chordata</taxon>
        <taxon>Craniata</taxon>
        <taxon>Vertebrata</taxon>
        <taxon>Chondrichthyes</taxon>
        <taxon>Elasmobranchii</taxon>
        <taxon>Galeomorphii</taxon>
        <taxon>Galeoidea</taxon>
        <taxon>Orectolobiformes</taxon>
        <taxon>Hemiscylliidae</taxon>
        <taxon>Chiloscyllium</taxon>
    </lineage>
</organism>
<accession>A0A401STF8</accession>
<proteinExistence type="predicted"/>
<evidence type="ECO:0000313" key="3">
    <source>
        <dbReference type="Proteomes" id="UP000287033"/>
    </source>
</evidence>
<reference evidence="2 3" key="1">
    <citation type="journal article" date="2018" name="Nat. Ecol. Evol.">
        <title>Shark genomes provide insights into elasmobranch evolution and the origin of vertebrates.</title>
        <authorList>
            <person name="Hara Y"/>
            <person name="Yamaguchi K"/>
            <person name="Onimaru K"/>
            <person name="Kadota M"/>
            <person name="Koyanagi M"/>
            <person name="Keeley SD"/>
            <person name="Tatsumi K"/>
            <person name="Tanaka K"/>
            <person name="Motone F"/>
            <person name="Kageyama Y"/>
            <person name="Nozu R"/>
            <person name="Adachi N"/>
            <person name="Nishimura O"/>
            <person name="Nakagawa R"/>
            <person name="Tanegashima C"/>
            <person name="Kiyatake I"/>
            <person name="Matsumoto R"/>
            <person name="Murakumo K"/>
            <person name="Nishida K"/>
            <person name="Terakita A"/>
            <person name="Kuratani S"/>
            <person name="Sato K"/>
            <person name="Hyodo S Kuraku.S."/>
        </authorList>
    </citation>
    <scope>NUCLEOTIDE SEQUENCE [LARGE SCALE GENOMIC DNA]</scope>
</reference>